<dbReference type="RefSeq" id="WP_121169314.1">
    <property type="nucleotide sequence ID" value="NZ_RBIE01000001.1"/>
</dbReference>
<feature type="coiled-coil region" evidence="15">
    <location>
        <begin position="38"/>
        <end position="135"/>
    </location>
</feature>
<dbReference type="InterPro" id="IPR050059">
    <property type="entry name" value="ATP_synthase_B_chain"/>
</dbReference>
<evidence type="ECO:0000256" key="7">
    <source>
        <dbReference type="ARBA" id="ARBA00023065"/>
    </source>
</evidence>
<evidence type="ECO:0000256" key="8">
    <source>
        <dbReference type="ARBA" id="ARBA00023136"/>
    </source>
</evidence>
<dbReference type="GO" id="GO:0005886">
    <property type="term" value="C:plasma membrane"/>
    <property type="evidence" value="ECO:0007669"/>
    <property type="project" value="UniProtKB-SubCell"/>
</dbReference>
<dbReference type="Proteomes" id="UP000280881">
    <property type="component" value="Unassembled WGS sequence"/>
</dbReference>
<dbReference type="Pfam" id="PF00430">
    <property type="entry name" value="ATP-synt_B"/>
    <property type="match status" value="1"/>
</dbReference>
<evidence type="ECO:0000256" key="1">
    <source>
        <dbReference type="ARBA" id="ARBA00005513"/>
    </source>
</evidence>
<reference evidence="16 17" key="1">
    <citation type="submission" date="2018-10" db="EMBL/GenBank/DDBJ databases">
        <title>Genomic Encyclopedia of Type Strains, Phase IV (KMG-IV): sequencing the most valuable type-strain genomes for metagenomic binning, comparative biology and taxonomic classification.</title>
        <authorList>
            <person name="Goeker M."/>
        </authorList>
    </citation>
    <scope>NUCLEOTIDE SEQUENCE [LARGE SCALE GENOMIC DNA]</scope>
    <source>
        <strain evidence="16 17">DSM 15521</strain>
    </source>
</reference>
<gene>
    <name evidence="13" type="primary">atpF</name>
    <name evidence="16" type="ORF">C7457_0018</name>
</gene>
<dbReference type="HAMAP" id="MF_01398">
    <property type="entry name" value="ATP_synth_b_bprime"/>
    <property type="match status" value="1"/>
</dbReference>
<evidence type="ECO:0000256" key="6">
    <source>
        <dbReference type="ARBA" id="ARBA00022989"/>
    </source>
</evidence>
<dbReference type="GO" id="GO:0045259">
    <property type="term" value="C:proton-transporting ATP synthase complex"/>
    <property type="evidence" value="ECO:0007669"/>
    <property type="project" value="UniProtKB-KW"/>
</dbReference>
<evidence type="ECO:0000256" key="4">
    <source>
        <dbReference type="ARBA" id="ARBA00022692"/>
    </source>
</evidence>
<keyword evidence="13" id="KW-1003">Cell membrane</keyword>
<organism evidence="16 17">
    <name type="scientific">Thermovibrio guaymasensis</name>
    <dbReference type="NCBI Taxonomy" id="240167"/>
    <lineage>
        <taxon>Bacteria</taxon>
        <taxon>Pseudomonadati</taxon>
        <taxon>Aquificota</taxon>
        <taxon>Aquificia</taxon>
        <taxon>Desulfurobacteriales</taxon>
        <taxon>Desulfurobacteriaceae</taxon>
        <taxon>Thermovibrio</taxon>
    </lineage>
</organism>
<dbReference type="GO" id="GO:0012505">
    <property type="term" value="C:endomembrane system"/>
    <property type="evidence" value="ECO:0007669"/>
    <property type="project" value="UniProtKB-SubCell"/>
</dbReference>
<dbReference type="OrthoDB" id="14747at2"/>
<protein>
    <recommendedName>
        <fullName evidence="13">ATP synthase subunit b</fullName>
    </recommendedName>
    <alternativeName>
        <fullName evidence="13">ATP synthase F(0) sector subunit b</fullName>
    </alternativeName>
    <alternativeName>
        <fullName evidence="13">ATPase subunit I</fullName>
    </alternativeName>
    <alternativeName>
        <fullName evidence="13">F-type ATPase subunit b</fullName>
        <shortName evidence="13">F-ATPase subunit b</shortName>
    </alternativeName>
</protein>
<comment type="subcellular location">
    <subcellularLocation>
        <location evidence="13">Cell membrane</location>
        <topology evidence="13">Single-pass membrane protein</topology>
    </subcellularLocation>
    <subcellularLocation>
        <location evidence="12">Endomembrane system</location>
        <topology evidence="12">Single-pass membrane protein</topology>
    </subcellularLocation>
</comment>
<evidence type="ECO:0000256" key="10">
    <source>
        <dbReference type="ARBA" id="ARBA00025198"/>
    </source>
</evidence>
<evidence type="ECO:0000256" key="3">
    <source>
        <dbReference type="ARBA" id="ARBA00022547"/>
    </source>
</evidence>
<sequence>MEGSIVSIDWTLAVQAVNFLVFMVLINKFLFKPLLELMEEREREVGAVYSEVEALKEKANSLFSQVEELLARAKEEAKAKIDEAVREAREEREKILSEAQEEALKKVEKAKEEIWKSFEEEKAKLEKEAERIAEEIVKKILGKVA</sequence>
<evidence type="ECO:0000256" key="11">
    <source>
        <dbReference type="ARBA" id="ARBA00025614"/>
    </source>
</evidence>
<dbReference type="SUPFAM" id="SSF47162">
    <property type="entry name" value="Apolipoprotein"/>
    <property type="match status" value="1"/>
</dbReference>
<evidence type="ECO:0000256" key="14">
    <source>
        <dbReference type="RuleBase" id="RU003848"/>
    </source>
</evidence>
<feature type="transmembrane region" description="Helical" evidence="13">
    <location>
        <begin position="12"/>
        <end position="31"/>
    </location>
</feature>
<dbReference type="GO" id="GO:0046961">
    <property type="term" value="F:proton-transporting ATPase activity, rotational mechanism"/>
    <property type="evidence" value="ECO:0007669"/>
    <property type="project" value="TreeGrafter"/>
</dbReference>
<comment type="caution">
    <text evidence="16">The sequence shown here is derived from an EMBL/GenBank/DDBJ whole genome shotgun (WGS) entry which is preliminary data.</text>
</comment>
<keyword evidence="4 13" id="KW-0812">Transmembrane</keyword>
<dbReference type="InterPro" id="IPR002146">
    <property type="entry name" value="ATP_synth_b/b'su_bac/chlpt"/>
</dbReference>
<evidence type="ECO:0000256" key="2">
    <source>
        <dbReference type="ARBA" id="ARBA00022448"/>
    </source>
</evidence>
<dbReference type="PANTHER" id="PTHR33445">
    <property type="entry name" value="ATP SYNTHASE SUBUNIT B', CHLOROPLASTIC"/>
    <property type="match status" value="1"/>
</dbReference>
<dbReference type="AlphaFoldDB" id="A0A420W765"/>
<keyword evidence="6 13" id="KW-1133">Transmembrane helix</keyword>
<evidence type="ECO:0000256" key="15">
    <source>
        <dbReference type="SAM" id="Coils"/>
    </source>
</evidence>
<keyword evidence="2 13" id="KW-0813">Transport</keyword>
<keyword evidence="8 13" id="KW-0472">Membrane</keyword>
<comment type="subunit">
    <text evidence="13">F-type ATPases have 2 components, F(1) - the catalytic core - and F(0) - the membrane proton channel. F(1) has five subunits: alpha(3), beta(3), gamma(1), delta(1), epsilon(1). F(0) has three main subunits: a(1), b(2) and c(10-14). The alpha and beta chains form an alternating ring which encloses part of the gamma chain. F(1) is attached to F(0) by a central stalk formed by the gamma and epsilon chains, while a peripheral stalk is formed by the delta and b chains.</text>
</comment>
<evidence type="ECO:0000256" key="5">
    <source>
        <dbReference type="ARBA" id="ARBA00022781"/>
    </source>
</evidence>
<keyword evidence="15" id="KW-0175">Coiled coil</keyword>
<accession>A0A420W765</accession>
<keyword evidence="3 13" id="KW-0138">CF(0)</keyword>
<dbReference type="CDD" id="cd06503">
    <property type="entry name" value="ATP-synt_Fo_b"/>
    <property type="match status" value="1"/>
</dbReference>
<name>A0A420W765_9BACT</name>
<proteinExistence type="inferred from homology"/>
<dbReference type="EMBL" id="RBIE01000001">
    <property type="protein sequence ID" value="RKQ63156.1"/>
    <property type="molecule type" value="Genomic_DNA"/>
</dbReference>
<comment type="function">
    <text evidence="10 13">F(1)F(0) ATP synthase produces ATP from ADP in the presence of a proton or sodium gradient. F-type ATPases consist of two structural domains, F(1) containing the extramembraneous catalytic core and F(0) containing the membrane proton channel, linked together by a central stalk and a peripheral stalk. During catalysis, ATP synthesis in the catalytic domain of F(1) is coupled via a rotary mechanism of the central stalk subunits to proton translocation.</text>
</comment>
<evidence type="ECO:0000313" key="17">
    <source>
        <dbReference type="Proteomes" id="UP000280881"/>
    </source>
</evidence>
<comment type="function">
    <text evidence="11">Component of the F(0) channel, it forms part of the peripheral stalk, linking F(1) to F(0). The b'-subunit is a diverged and duplicated form of b found in plants and photosynthetic bacteria.</text>
</comment>
<evidence type="ECO:0000256" key="13">
    <source>
        <dbReference type="HAMAP-Rule" id="MF_01398"/>
    </source>
</evidence>
<evidence type="ECO:0000313" key="16">
    <source>
        <dbReference type="EMBL" id="RKQ63156.1"/>
    </source>
</evidence>
<dbReference type="GO" id="GO:0046933">
    <property type="term" value="F:proton-transporting ATP synthase activity, rotational mechanism"/>
    <property type="evidence" value="ECO:0007669"/>
    <property type="project" value="UniProtKB-UniRule"/>
</dbReference>
<evidence type="ECO:0000256" key="9">
    <source>
        <dbReference type="ARBA" id="ARBA00023310"/>
    </source>
</evidence>
<keyword evidence="9 13" id="KW-0066">ATP synthesis</keyword>
<keyword evidence="17" id="KW-1185">Reference proteome</keyword>
<dbReference type="PANTHER" id="PTHR33445:SF2">
    <property type="entry name" value="ATP SYNTHASE SUBUNIT B', CHLOROPLASTIC"/>
    <property type="match status" value="1"/>
</dbReference>
<evidence type="ECO:0000256" key="12">
    <source>
        <dbReference type="ARBA" id="ARBA00037847"/>
    </source>
</evidence>
<keyword evidence="5 13" id="KW-0375">Hydrogen ion transport</keyword>
<comment type="similarity">
    <text evidence="1 13 14">Belongs to the ATPase B chain family.</text>
</comment>
<keyword evidence="7 13" id="KW-0406">Ion transport</keyword>